<gene>
    <name evidence="4" type="primary">nhaX_2</name>
    <name evidence="4" type="ORF">MFFC18_24230</name>
</gene>
<dbReference type="STRING" id="980251.GCA_001642875_04772"/>
<dbReference type="CDD" id="cd00293">
    <property type="entry name" value="USP-like"/>
    <property type="match status" value="1"/>
</dbReference>
<dbReference type="InterPro" id="IPR006016">
    <property type="entry name" value="UspA"/>
</dbReference>
<feature type="domain" description="UspA" evidence="3">
    <location>
        <begin position="4"/>
        <end position="132"/>
    </location>
</feature>
<protein>
    <recommendedName>
        <fullName evidence="2">Universal stress protein</fullName>
    </recommendedName>
</protein>
<reference evidence="4 5" key="1">
    <citation type="submission" date="2019-08" db="EMBL/GenBank/DDBJ databases">
        <title>Deep-cultivation of Planctomycetes and their phenomic and genomic characterization uncovers novel biology.</title>
        <authorList>
            <person name="Wiegand S."/>
            <person name="Jogler M."/>
            <person name="Boedeker C."/>
            <person name="Pinto D."/>
            <person name="Vollmers J."/>
            <person name="Rivas-Marin E."/>
            <person name="Kohn T."/>
            <person name="Peeters S.H."/>
            <person name="Heuer A."/>
            <person name="Rast P."/>
            <person name="Oberbeckmann S."/>
            <person name="Bunk B."/>
            <person name="Jeske O."/>
            <person name="Meyerdierks A."/>
            <person name="Storesund J.E."/>
            <person name="Kallscheuer N."/>
            <person name="Luecker S."/>
            <person name="Lage O.M."/>
            <person name="Pohl T."/>
            <person name="Merkel B.J."/>
            <person name="Hornburger P."/>
            <person name="Mueller R.-W."/>
            <person name="Bruemmer F."/>
            <person name="Labrenz M."/>
            <person name="Spormann A.M."/>
            <person name="Op den Camp H."/>
            <person name="Overmann J."/>
            <person name="Amann R."/>
            <person name="Jetten M.S.M."/>
            <person name="Mascher T."/>
            <person name="Medema M.H."/>
            <person name="Devos D.P."/>
            <person name="Kaster A.-K."/>
            <person name="Ovreas L."/>
            <person name="Rohde M."/>
            <person name="Galperin M.Y."/>
            <person name="Jogler C."/>
        </authorList>
    </citation>
    <scope>NUCLEOTIDE SEQUENCE [LARGE SCALE GENOMIC DNA]</scope>
    <source>
        <strain evidence="4 5">FC18</strain>
    </source>
</reference>
<dbReference type="InterPro" id="IPR006015">
    <property type="entry name" value="Universal_stress_UspA"/>
</dbReference>
<dbReference type="OrthoDB" id="9788959at2"/>
<dbReference type="Proteomes" id="UP000322214">
    <property type="component" value="Chromosome"/>
</dbReference>
<comment type="similarity">
    <text evidence="1 2">Belongs to the universal stress protein A family.</text>
</comment>
<dbReference type="PIRSF" id="PIRSF006276">
    <property type="entry name" value="UspA"/>
    <property type="match status" value="1"/>
</dbReference>
<dbReference type="Pfam" id="PF00582">
    <property type="entry name" value="Usp"/>
    <property type="match status" value="1"/>
</dbReference>
<dbReference type="RefSeq" id="WP_075086444.1">
    <property type="nucleotide sequence ID" value="NZ_CP042912.1"/>
</dbReference>
<comment type="subcellular location">
    <subcellularLocation>
        <location evidence="2">Cytoplasm</location>
    </subcellularLocation>
</comment>
<dbReference type="Gene3D" id="3.40.50.620">
    <property type="entry name" value="HUPs"/>
    <property type="match status" value="1"/>
</dbReference>
<organism evidence="4 5">
    <name type="scientific">Mariniblastus fucicola</name>
    <dbReference type="NCBI Taxonomy" id="980251"/>
    <lineage>
        <taxon>Bacteria</taxon>
        <taxon>Pseudomonadati</taxon>
        <taxon>Planctomycetota</taxon>
        <taxon>Planctomycetia</taxon>
        <taxon>Pirellulales</taxon>
        <taxon>Pirellulaceae</taxon>
        <taxon>Mariniblastus</taxon>
    </lineage>
</organism>
<keyword evidence="2" id="KW-0963">Cytoplasm</keyword>
<proteinExistence type="inferred from homology"/>
<dbReference type="EMBL" id="CP042912">
    <property type="protein sequence ID" value="QEG22542.1"/>
    <property type="molecule type" value="Genomic_DNA"/>
</dbReference>
<dbReference type="PRINTS" id="PR01438">
    <property type="entry name" value="UNVRSLSTRESS"/>
</dbReference>
<dbReference type="PANTHER" id="PTHR46268:SF6">
    <property type="entry name" value="UNIVERSAL STRESS PROTEIN UP12"/>
    <property type="match status" value="1"/>
</dbReference>
<dbReference type="AlphaFoldDB" id="A0A5B9PC88"/>
<sequence>MKQQNILCPVDFSGSSEPAVDLAARLAVAEKSKIWLLHIVESNEPAVSMDEASLRNFSTQIEDQYLSQQNIDYEHVTLHGKPAEKIVEFAKKRSIDLIFMGTHGRTGLARVVVGSVAQNVMANASCPVVTVKSPA</sequence>
<accession>A0A5B9PC88</accession>
<evidence type="ECO:0000313" key="5">
    <source>
        <dbReference type="Proteomes" id="UP000322214"/>
    </source>
</evidence>
<dbReference type="KEGG" id="mff:MFFC18_24230"/>
<evidence type="ECO:0000256" key="1">
    <source>
        <dbReference type="ARBA" id="ARBA00008791"/>
    </source>
</evidence>
<evidence type="ECO:0000313" key="4">
    <source>
        <dbReference type="EMBL" id="QEG22542.1"/>
    </source>
</evidence>
<evidence type="ECO:0000259" key="3">
    <source>
        <dbReference type="Pfam" id="PF00582"/>
    </source>
</evidence>
<dbReference type="GO" id="GO:0005737">
    <property type="term" value="C:cytoplasm"/>
    <property type="evidence" value="ECO:0007669"/>
    <property type="project" value="UniProtKB-SubCell"/>
</dbReference>
<dbReference type="SUPFAM" id="SSF52402">
    <property type="entry name" value="Adenine nucleotide alpha hydrolases-like"/>
    <property type="match status" value="1"/>
</dbReference>
<dbReference type="PANTHER" id="PTHR46268">
    <property type="entry name" value="STRESS RESPONSE PROTEIN NHAX"/>
    <property type="match status" value="1"/>
</dbReference>
<keyword evidence="5" id="KW-1185">Reference proteome</keyword>
<evidence type="ECO:0000256" key="2">
    <source>
        <dbReference type="PIRNR" id="PIRNR006276"/>
    </source>
</evidence>
<dbReference type="InterPro" id="IPR014729">
    <property type="entry name" value="Rossmann-like_a/b/a_fold"/>
</dbReference>
<name>A0A5B9PC88_9BACT</name>